<dbReference type="InterPro" id="IPR004111">
    <property type="entry name" value="Repressor_TetR_C"/>
</dbReference>
<dbReference type="RefSeq" id="WP_377261000.1">
    <property type="nucleotide sequence ID" value="NZ_JBHLUH010000083.1"/>
</dbReference>
<gene>
    <name evidence="6" type="ORF">ACFFIA_38035</name>
</gene>
<dbReference type="InterPro" id="IPR001647">
    <property type="entry name" value="HTH_TetR"/>
</dbReference>
<dbReference type="Pfam" id="PF02909">
    <property type="entry name" value="TetR_C_1"/>
    <property type="match status" value="1"/>
</dbReference>
<dbReference type="SUPFAM" id="SSF46689">
    <property type="entry name" value="Homeodomain-like"/>
    <property type="match status" value="1"/>
</dbReference>
<accession>A0ABV6MFD2</accession>
<keyword evidence="1" id="KW-0805">Transcription regulation</keyword>
<dbReference type="InterPro" id="IPR009057">
    <property type="entry name" value="Homeodomain-like_sf"/>
</dbReference>
<sequence length="242" mass="26386">MSEGVRKPIPDAIELAWRGKAQERPGPKPAFELHDIVDAAVEMADRHGLAEVSLAKVAAVLDCATTALYRYVRSKADLLILMRDRAAAPPDLPAERGQEWPDRLRVIARELFAAYRAHPWMLDVPSTGPSTTPNELTWGEHILRALDDTTLGPVERLRVVTLVTGYTREQARLATVIETAAGQADSPAYGAILRAFVTADRYPAFASILTLGALDGPVAYSDDEFAFGLDRIIDGIAAIDTR</sequence>
<reference evidence="6 7" key="1">
    <citation type="submission" date="2024-09" db="EMBL/GenBank/DDBJ databases">
        <authorList>
            <person name="Sun Q."/>
            <person name="Mori K."/>
        </authorList>
    </citation>
    <scope>NUCLEOTIDE SEQUENCE [LARGE SCALE GENOMIC DNA]</scope>
    <source>
        <strain evidence="6 7">TBRC 3947</strain>
    </source>
</reference>
<evidence type="ECO:0000256" key="1">
    <source>
        <dbReference type="ARBA" id="ARBA00023015"/>
    </source>
</evidence>
<evidence type="ECO:0000259" key="4">
    <source>
        <dbReference type="Pfam" id="PF00440"/>
    </source>
</evidence>
<dbReference type="InterPro" id="IPR036271">
    <property type="entry name" value="Tet_transcr_reg_TetR-rel_C_sf"/>
</dbReference>
<dbReference type="SUPFAM" id="SSF48498">
    <property type="entry name" value="Tetracyclin repressor-like, C-terminal domain"/>
    <property type="match status" value="1"/>
</dbReference>
<name>A0ABV6MFD2_9ACTN</name>
<dbReference type="PANTHER" id="PTHR30055:SF151">
    <property type="entry name" value="TRANSCRIPTIONAL REGULATORY PROTEIN"/>
    <property type="match status" value="1"/>
</dbReference>
<feature type="domain" description="Tetracycline repressor TetR C-terminal" evidence="5">
    <location>
        <begin position="93"/>
        <end position="238"/>
    </location>
</feature>
<evidence type="ECO:0000313" key="7">
    <source>
        <dbReference type="Proteomes" id="UP001589867"/>
    </source>
</evidence>
<organism evidence="6 7">
    <name type="scientific">Phytohabitans kaempferiae</name>
    <dbReference type="NCBI Taxonomy" id="1620943"/>
    <lineage>
        <taxon>Bacteria</taxon>
        <taxon>Bacillati</taxon>
        <taxon>Actinomycetota</taxon>
        <taxon>Actinomycetes</taxon>
        <taxon>Micromonosporales</taxon>
        <taxon>Micromonosporaceae</taxon>
    </lineage>
</organism>
<dbReference type="Gene3D" id="1.10.357.10">
    <property type="entry name" value="Tetracycline Repressor, domain 2"/>
    <property type="match status" value="1"/>
</dbReference>
<protein>
    <submittedName>
        <fullName evidence="6">TetR/AcrR family transcriptional regulator</fullName>
    </submittedName>
</protein>
<keyword evidence="2" id="KW-0238">DNA-binding</keyword>
<keyword evidence="7" id="KW-1185">Reference proteome</keyword>
<feature type="domain" description="HTH tetR-type" evidence="4">
    <location>
        <begin position="36"/>
        <end position="79"/>
    </location>
</feature>
<evidence type="ECO:0000256" key="3">
    <source>
        <dbReference type="ARBA" id="ARBA00023163"/>
    </source>
</evidence>
<evidence type="ECO:0000256" key="2">
    <source>
        <dbReference type="ARBA" id="ARBA00023125"/>
    </source>
</evidence>
<dbReference type="Pfam" id="PF00440">
    <property type="entry name" value="TetR_N"/>
    <property type="match status" value="1"/>
</dbReference>
<proteinExistence type="predicted"/>
<dbReference type="InterPro" id="IPR050109">
    <property type="entry name" value="HTH-type_TetR-like_transc_reg"/>
</dbReference>
<keyword evidence="3" id="KW-0804">Transcription</keyword>
<dbReference type="Gene3D" id="1.10.10.60">
    <property type="entry name" value="Homeodomain-like"/>
    <property type="match status" value="1"/>
</dbReference>
<dbReference type="PANTHER" id="PTHR30055">
    <property type="entry name" value="HTH-TYPE TRANSCRIPTIONAL REGULATOR RUTR"/>
    <property type="match status" value="1"/>
</dbReference>
<comment type="caution">
    <text evidence="6">The sequence shown here is derived from an EMBL/GenBank/DDBJ whole genome shotgun (WGS) entry which is preliminary data.</text>
</comment>
<dbReference type="Proteomes" id="UP001589867">
    <property type="component" value="Unassembled WGS sequence"/>
</dbReference>
<dbReference type="EMBL" id="JBHLUH010000083">
    <property type="protein sequence ID" value="MFC0533421.1"/>
    <property type="molecule type" value="Genomic_DNA"/>
</dbReference>
<evidence type="ECO:0000313" key="6">
    <source>
        <dbReference type="EMBL" id="MFC0533421.1"/>
    </source>
</evidence>
<evidence type="ECO:0000259" key="5">
    <source>
        <dbReference type="Pfam" id="PF02909"/>
    </source>
</evidence>